<gene>
    <name evidence="11" type="ORF">BN1046_01489</name>
</gene>
<accession>A0A024LS49</accession>
<keyword evidence="9 10" id="KW-0472">Membrane</keyword>
<evidence type="ECO:0000256" key="3">
    <source>
        <dbReference type="ARBA" id="ARBA00008281"/>
    </source>
</evidence>
<dbReference type="Pfam" id="PF03748">
    <property type="entry name" value="FliL"/>
    <property type="match status" value="1"/>
</dbReference>
<keyword evidence="11" id="KW-0282">Flagellum</keyword>
<keyword evidence="10" id="KW-0997">Cell inner membrane</keyword>
<dbReference type="GO" id="GO:0009425">
    <property type="term" value="C:bacterial-type flagellum basal body"/>
    <property type="evidence" value="ECO:0007669"/>
    <property type="project" value="InterPro"/>
</dbReference>
<evidence type="ECO:0000256" key="2">
    <source>
        <dbReference type="ARBA" id="ARBA00004162"/>
    </source>
</evidence>
<evidence type="ECO:0000313" key="11">
    <source>
        <dbReference type="EMBL" id="CDP80546.1"/>
    </source>
</evidence>
<sequence>MAEAPKEEEKTEKEDNSVKTLLIVGVVLTVVAAASGWLFGMWVSKEVTPSSNDSKEPVAKASASLIMDDSRMIILPPILTNIAVPDKTWIRMEIALVVKPGENISPDMVADISNDFVSFLHQMTIEQVKGPSGLMNLRSDLFDRAKIRSDDKISNILISSLVIEQ</sequence>
<evidence type="ECO:0000256" key="4">
    <source>
        <dbReference type="ARBA" id="ARBA00022475"/>
    </source>
</evidence>
<evidence type="ECO:0000256" key="10">
    <source>
        <dbReference type="RuleBase" id="RU364125"/>
    </source>
</evidence>
<dbReference type="AlphaFoldDB" id="A0A024LS49"/>
<evidence type="ECO:0000256" key="1">
    <source>
        <dbReference type="ARBA" id="ARBA00002254"/>
    </source>
</evidence>
<dbReference type="GO" id="GO:0005886">
    <property type="term" value="C:plasma membrane"/>
    <property type="evidence" value="ECO:0007669"/>
    <property type="project" value="UniProtKB-SubCell"/>
</dbReference>
<dbReference type="InterPro" id="IPR005503">
    <property type="entry name" value="FliL"/>
</dbReference>
<evidence type="ECO:0000256" key="5">
    <source>
        <dbReference type="ARBA" id="ARBA00022500"/>
    </source>
</evidence>
<protein>
    <recommendedName>
        <fullName evidence="10">Flagellar protein FliL</fullName>
    </recommendedName>
</protein>
<keyword evidence="4" id="KW-1003">Cell membrane</keyword>
<dbReference type="GO" id="GO:0006935">
    <property type="term" value="P:chemotaxis"/>
    <property type="evidence" value="ECO:0007669"/>
    <property type="project" value="UniProtKB-KW"/>
</dbReference>
<evidence type="ECO:0000256" key="6">
    <source>
        <dbReference type="ARBA" id="ARBA00022692"/>
    </source>
</evidence>
<name>A0A024LS49_9HYPH</name>
<keyword evidence="11" id="KW-0969">Cilium</keyword>
<reference evidence="11" key="2">
    <citation type="submission" date="2014-05" db="EMBL/GenBank/DDBJ databases">
        <title>Genome sequencing of Bartonella spp. isolated from human blood.</title>
        <authorList>
            <person name="Raoult D."/>
        </authorList>
    </citation>
    <scope>NUCLEOTIDE SEQUENCE</scope>
    <source>
        <strain evidence="11">MVT06</strain>
    </source>
</reference>
<keyword evidence="5 10" id="KW-0145">Chemotaxis</keyword>
<keyword evidence="6 10" id="KW-0812">Transmembrane</keyword>
<feature type="transmembrane region" description="Helical" evidence="10">
    <location>
        <begin position="21"/>
        <end position="43"/>
    </location>
</feature>
<evidence type="ECO:0000256" key="8">
    <source>
        <dbReference type="ARBA" id="ARBA00022989"/>
    </source>
</evidence>
<evidence type="ECO:0000256" key="7">
    <source>
        <dbReference type="ARBA" id="ARBA00022779"/>
    </source>
</evidence>
<evidence type="ECO:0000256" key="9">
    <source>
        <dbReference type="ARBA" id="ARBA00023136"/>
    </source>
</evidence>
<comment type="subcellular location">
    <subcellularLocation>
        <location evidence="10">Cell inner membrane</location>
    </subcellularLocation>
    <subcellularLocation>
        <location evidence="2">Cell membrane</location>
        <topology evidence="2">Single-pass membrane protein</topology>
    </subcellularLocation>
</comment>
<keyword evidence="7 10" id="KW-0283">Flagellar rotation</keyword>
<reference evidence="11" key="1">
    <citation type="submission" date="2013-11" db="EMBL/GenBank/DDBJ databases">
        <authorList>
            <person name="GENOMES U."/>
        </authorList>
    </citation>
    <scope>NUCLEOTIDE SEQUENCE</scope>
    <source>
        <strain evidence="11">MVT06</strain>
    </source>
</reference>
<keyword evidence="8 10" id="KW-1133">Transmembrane helix</keyword>
<comment type="similarity">
    <text evidence="3 10">Belongs to the FliL family.</text>
</comment>
<dbReference type="EMBL" id="HG977197">
    <property type="protein sequence ID" value="CDP80546.1"/>
    <property type="molecule type" value="Genomic_DNA"/>
</dbReference>
<keyword evidence="11" id="KW-0966">Cell projection</keyword>
<comment type="function">
    <text evidence="1 10">Controls the rotational direction of flagella during chemotaxis.</text>
</comment>
<dbReference type="GO" id="GO:0071973">
    <property type="term" value="P:bacterial-type flagellum-dependent cell motility"/>
    <property type="evidence" value="ECO:0007669"/>
    <property type="project" value="InterPro"/>
</dbReference>
<proteinExistence type="inferred from homology"/>
<organism evidence="11">
    <name type="scientific">Bartonella schoenbuchensis</name>
    <dbReference type="NCBI Taxonomy" id="165694"/>
    <lineage>
        <taxon>Bacteria</taxon>
        <taxon>Pseudomonadati</taxon>
        <taxon>Pseudomonadota</taxon>
        <taxon>Alphaproteobacteria</taxon>
        <taxon>Hyphomicrobiales</taxon>
        <taxon>Bartonellaceae</taxon>
        <taxon>Bartonella</taxon>
    </lineage>
</organism>